<keyword evidence="5" id="KW-1185">Reference proteome</keyword>
<reference evidence="4 5" key="1">
    <citation type="submission" date="2016-11" db="EMBL/GenBank/DDBJ databases">
        <title>The macronuclear genome of Stentor coeruleus: a giant cell with tiny introns.</title>
        <authorList>
            <person name="Slabodnick M."/>
            <person name="Ruby J.G."/>
            <person name="Reiff S.B."/>
            <person name="Swart E.C."/>
            <person name="Gosai S."/>
            <person name="Prabakaran S."/>
            <person name="Witkowska E."/>
            <person name="Larue G.E."/>
            <person name="Fisher S."/>
            <person name="Freeman R.M."/>
            <person name="Gunawardena J."/>
            <person name="Chu W."/>
            <person name="Stover N.A."/>
            <person name="Gregory B.D."/>
            <person name="Nowacki M."/>
            <person name="Derisi J."/>
            <person name="Roy S.W."/>
            <person name="Marshall W.F."/>
            <person name="Sood P."/>
        </authorList>
    </citation>
    <scope>NUCLEOTIDE SEQUENCE [LARGE SCALE GENOMIC DNA]</scope>
    <source>
        <strain evidence="4">WM001</strain>
    </source>
</reference>
<dbReference type="SUPFAM" id="SSF48371">
    <property type="entry name" value="ARM repeat"/>
    <property type="match status" value="1"/>
</dbReference>
<comment type="caution">
    <text evidence="4">The sequence shown here is derived from an EMBL/GenBank/DDBJ whole genome shotgun (WGS) entry which is preliminary data.</text>
</comment>
<name>A0A1R2B9X3_9CILI</name>
<sequence length="462" mass="54009">MCLSNQRILQKNTKFLKPIFSTSSEPFAVNLRKAKRSELIQKTRQNTQSHQYHQEFFEYKDNIRLLTNPENLNYSISELIQEINIYLSSNLPLQTKHSEALKILRSLSNIIKTTSDIELIEKSICVFSQLIIKHINWVKTFMHIEIISFLIPLLKKSSILILENILLVLGSLCSDSDDIKMMILNSEFLINVQFSIANTHILPTKSSHTLTWALGNLCKYSHLTIEQTDFILNLTTNHIITSGDDTFNDVIRILYIISYKSEHHARCIINHGLFIWLFGLLKYHFEEINLITLRTLGNILSWLSQNPQILISISDLNTIQMQITSSSVLIRKEAYFVLKNIVKGKHFCIKNLIKHSVMRLVFIGMFDLDYNIRKEATNIISEIIENACEKELILILKKGLLECLEKGLRDKDDEFREKYYLAFSHVFRVVMNSDNDEMKQFRDSRVLDKIAYEIQYRENFDY</sequence>
<evidence type="ECO:0000256" key="3">
    <source>
        <dbReference type="ARBA" id="ARBA00022927"/>
    </source>
</evidence>
<dbReference type="GO" id="GO:0015031">
    <property type="term" value="P:protein transport"/>
    <property type="evidence" value="ECO:0007669"/>
    <property type="project" value="UniProtKB-KW"/>
</dbReference>
<accession>A0A1R2B9X3</accession>
<evidence type="ECO:0008006" key="6">
    <source>
        <dbReference type="Google" id="ProtNLM"/>
    </source>
</evidence>
<protein>
    <recommendedName>
        <fullName evidence="6">Importin subunit alpha</fullName>
    </recommendedName>
</protein>
<evidence type="ECO:0000313" key="5">
    <source>
        <dbReference type="Proteomes" id="UP000187209"/>
    </source>
</evidence>
<dbReference type="Proteomes" id="UP000187209">
    <property type="component" value="Unassembled WGS sequence"/>
</dbReference>
<evidence type="ECO:0000256" key="1">
    <source>
        <dbReference type="ARBA" id="ARBA00010394"/>
    </source>
</evidence>
<dbReference type="EMBL" id="MPUH01000818">
    <property type="protein sequence ID" value="OMJ73485.1"/>
    <property type="molecule type" value="Genomic_DNA"/>
</dbReference>
<evidence type="ECO:0000313" key="4">
    <source>
        <dbReference type="EMBL" id="OMJ73485.1"/>
    </source>
</evidence>
<dbReference type="Gene3D" id="1.25.10.10">
    <property type="entry name" value="Leucine-rich Repeat Variant"/>
    <property type="match status" value="1"/>
</dbReference>
<dbReference type="InterPro" id="IPR016024">
    <property type="entry name" value="ARM-type_fold"/>
</dbReference>
<dbReference type="PANTHER" id="PTHR23316">
    <property type="entry name" value="IMPORTIN ALPHA"/>
    <property type="match status" value="1"/>
</dbReference>
<organism evidence="4 5">
    <name type="scientific">Stentor coeruleus</name>
    <dbReference type="NCBI Taxonomy" id="5963"/>
    <lineage>
        <taxon>Eukaryota</taxon>
        <taxon>Sar</taxon>
        <taxon>Alveolata</taxon>
        <taxon>Ciliophora</taxon>
        <taxon>Postciliodesmatophora</taxon>
        <taxon>Heterotrichea</taxon>
        <taxon>Heterotrichida</taxon>
        <taxon>Stentoridae</taxon>
        <taxon>Stentor</taxon>
    </lineage>
</organism>
<evidence type="ECO:0000256" key="2">
    <source>
        <dbReference type="ARBA" id="ARBA00022448"/>
    </source>
</evidence>
<gene>
    <name evidence="4" type="ORF">SteCoe_27818</name>
</gene>
<proteinExistence type="inferred from homology"/>
<keyword evidence="2" id="KW-0813">Transport</keyword>
<dbReference type="AlphaFoldDB" id="A0A1R2B9X3"/>
<comment type="similarity">
    <text evidence="1">Belongs to the importin alpha family.</text>
</comment>
<dbReference type="InterPro" id="IPR011989">
    <property type="entry name" value="ARM-like"/>
</dbReference>
<keyword evidence="3" id="KW-0653">Protein transport</keyword>